<evidence type="ECO:0000313" key="5">
    <source>
        <dbReference type="Proteomes" id="UP000176326"/>
    </source>
</evidence>
<dbReference type="PROSITE" id="PS00379">
    <property type="entry name" value="CDP_ALCOHOL_P_TRANSF"/>
    <property type="match status" value="1"/>
</dbReference>
<evidence type="ECO:0008006" key="6">
    <source>
        <dbReference type="Google" id="ProtNLM"/>
    </source>
</evidence>
<evidence type="ECO:0000313" key="4">
    <source>
        <dbReference type="EMBL" id="OGZ26853.1"/>
    </source>
</evidence>
<feature type="transmembrane region" description="Helical" evidence="3">
    <location>
        <begin position="12"/>
        <end position="34"/>
    </location>
</feature>
<keyword evidence="3" id="KW-1133">Transmembrane helix</keyword>
<dbReference type="InterPro" id="IPR043130">
    <property type="entry name" value="CDP-OH_PTrfase_TM_dom"/>
</dbReference>
<comment type="similarity">
    <text evidence="2">Belongs to the CDP-alcohol phosphatidyltransferase class-I family.</text>
</comment>
<dbReference type="GO" id="GO:0016020">
    <property type="term" value="C:membrane"/>
    <property type="evidence" value="ECO:0007669"/>
    <property type="project" value="InterPro"/>
</dbReference>
<organism evidence="4 5">
    <name type="scientific">Candidatus Nealsonbacteria bacterium RIFOXYC1_FULL_40_7</name>
    <dbReference type="NCBI Taxonomy" id="1801678"/>
    <lineage>
        <taxon>Bacteria</taxon>
        <taxon>Candidatus Nealsoniibacteriota</taxon>
    </lineage>
</organism>
<dbReference type="InterPro" id="IPR048254">
    <property type="entry name" value="CDP_ALCOHOL_P_TRANSF_CS"/>
</dbReference>
<dbReference type="Proteomes" id="UP000176326">
    <property type="component" value="Unassembled WGS sequence"/>
</dbReference>
<evidence type="ECO:0000256" key="1">
    <source>
        <dbReference type="ARBA" id="ARBA00022679"/>
    </source>
</evidence>
<gene>
    <name evidence="4" type="ORF">A2427_00930</name>
</gene>
<evidence type="ECO:0000256" key="2">
    <source>
        <dbReference type="RuleBase" id="RU003750"/>
    </source>
</evidence>
<dbReference type="EMBL" id="MHMN01000054">
    <property type="protein sequence ID" value="OGZ26853.1"/>
    <property type="molecule type" value="Genomic_DNA"/>
</dbReference>
<dbReference type="Gene3D" id="1.20.120.1760">
    <property type="match status" value="1"/>
</dbReference>
<keyword evidence="1 2" id="KW-0808">Transferase</keyword>
<protein>
    <recommendedName>
        <fullName evidence="6">CDP-diacylglycerol--glycerol-3-phosphate 3-phosphatidyltransferase</fullName>
    </recommendedName>
</protein>
<dbReference type="GO" id="GO:0016780">
    <property type="term" value="F:phosphotransferase activity, for other substituted phosphate groups"/>
    <property type="evidence" value="ECO:0007669"/>
    <property type="project" value="InterPro"/>
</dbReference>
<name>A0A1G2EM39_9BACT</name>
<feature type="transmembrane region" description="Helical" evidence="3">
    <location>
        <begin position="102"/>
        <end position="128"/>
    </location>
</feature>
<keyword evidence="3" id="KW-0472">Membrane</keyword>
<proteinExistence type="inferred from homology"/>
<sequence length="207" mass="23842">MNTRLREWARKNAANVVTVAGLISASIFLALALIQPNEHQKQLFWATVAAVSDFCDGRIARKFNAVSVFGSYMDRIKDHLLIFPGIVILLFFHWDKVWVPEILIGFVATLIFFEIKIARVGLIGYRWYIRGKKIGEKLQPDNAGKKKIFTGYMVVLLWLISLSFPKIAPFFWAIIYFGLSLMAYWSHISISEYSERERNTRLNTAPH</sequence>
<comment type="caution">
    <text evidence="4">The sequence shown here is derived from an EMBL/GenBank/DDBJ whole genome shotgun (WGS) entry which is preliminary data.</text>
</comment>
<accession>A0A1G2EM39</accession>
<dbReference type="GO" id="GO:0008654">
    <property type="term" value="P:phospholipid biosynthetic process"/>
    <property type="evidence" value="ECO:0007669"/>
    <property type="project" value="InterPro"/>
</dbReference>
<reference evidence="4 5" key="1">
    <citation type="journal article" date="2016" name="Nat. Commun.">
        <title>Thousands of microbial genomes shed light on interconnected biogeochemical processes in an aquifer system.</title>
        <authorList>
            <person name="Anantharaman K."/>
            <person name="Brown C.T."/>
            <person name="Hug L.A."/>
            <person name="Sharon I."/>
            <person name="Castelle C.J."/>
            <person name="Probst A.J."/>
            <person name="Thomas B.C."/>
            <person name="Singh A."/>
            <person name="Wilkins M.J."/>
            <person name="Karaoz U."/>
            <person name="Brodie E.L."/>
            <person name="Williams K.H."/>
            <person name="Hubbard S.S."/>
            <person name="Banfield J.F."/>
        </authorList>
    </citation>
    <scope>NUCLEOTIDE SEQUENCE [LARGE SCALE GENOMIC DNA]</scope>
</reference>
<dbReference type="Pfam" id="PF01066">
    <property type="entry name" value="CDP-OH_P_transf"/>
    <property type="match status" value="1"/>
</dbReference>
<evidence type="ECO:0000256" key="3">
    <source>
        <dbReference type="SAM" id="Phobius"/>
    </source>
</evidence>
<keyword evidence="3" id="KW-0812">Transmembrane</keyword>
<dbReference type="AlphaFoldDB" id="A0A1G2EM39"/>
<dbReference type="InterPro" id="IPR000462">
    <property type="entry name" value="CDP-OH_P_trans"/>
</dbReference>